<protein>
    <recommendedName>
        <fullName evidence="4">Integral membrane protein</fullName>
    </recommendedName>
</protein>
<keyword evidence="1" id="KW-1133">Transmembrane helix</keyword>
<evidence type="ECO:0000313" key="3">
    <source>
        <dbReference type="Proteomes" id="UP001551011"/>
    </source>
</evidence>
<name>A0ABV3AQ57_9ACTN</name>
<evidence type="ECO:0000313" key="2">
    <source>
        <dbReference type="EMBL" id="MEU5714076.1"/>
    </source>
</evidence>
<dbReference type="PROSITE" id="PS51318">
    <property type="entry name" value="TAT"/>
    <property type="match status" value="1"/>
</dbReference>
<evidence type="ECO:0000256" key="1">
    <source>
        <dbReference type="SAM" id="Phobius"/>
    </source>
</evidence>
<proteinExistence type="predicted"/>
<comment type="caution">
    <text evidence="2">The sequence shown here is derived from an EMBL/GenBank/DDBJ whole genome shotgun (WGS) entry which is preliminary data.</text>
</comment>
<accession>A0ABV3AQ57</accession>
<keyword evidence="3" id="KW-1185">Reference proteome</keyword>
<gene>
    <name evidence="2" type="ORF">AB0H04_46095</name>
</gene>
<feature type="transmembrane region" description="Helical" evidence="1">
    <location>
        <begin position="32"/>
        <end position="55"/>
    </location>
</feature>
<organism evidence="2 3">
    <name type="scientific">Streptomyces flaveolus</name>
    <dbReference type="NCBI Taxonomy" id="67297"/>
    <lineage>
        <taxon>Bacteria</taxon>
        <taxon>Bacillati</taxon>
        <taxon>Actinomycetota</taxon>
        <taxon>Actinomycetes</taxon>
        <taxon>Kitasatosporales</taxon>
        <taxon>Streptomycetaceae</taxon>
        <taxon>Streptomyces</taxon>
    </lineage>
</organism>
<dbReference type="EMBL" id="JBFAEG010000072">
    <property type="protein sequence ID" value="MEU5714076.1"/>
    <property type="molecule type" value="Genomic_DNA"/>
</dbReference>
<evidence type="ECO:0008006" key="4">
    <source>
        <dbReference type="Google" id="ProtNLM"/>
    </source>
</evidence>
<keyword evidence="1" id="KW-0812">Transmembrane</keyword>
<sequence>MSDQTPAVPTLAADDHQLAPARQLFIVVRRSLLLALVAGGMLLALGTAVVVRLWPSWADPLSAAGAVLGVYLPGAAILYAALLRPWEGPRR</sequence>
<feature type="transmembrane region" description="Helical" evidence="1">
    <location>
        <begin position="61"/>
        <end position="82"/>
    </location>
</feature>
<dbReference type="RefSeq" id="WP_030659016.1">
    <property type="nucleotide sequence ID" value="NZ_JBEXDP010000138.1"/>
</dbReference>
<keyword evidence="1" id="KW-0472">Membrane</keyword>
<dbReference type="InterPro" id="IPR006311">
    <property type="entry name" value="TAT_signal"/>
</dbReference>
<dbReference type="Proteomes" id="UP001551011">
    <property type="component" value="Unassembled WGS sequence"/>
</dbReference>
<reference evidence="2 3" key="1">
    <citation type="submission" date="2024-06" db="EMBL/GenBank/DDBJ databases">
        <title>The Natural Products Discovery Center: Release of the First 8490 Sequenced Strains for Exploring Actinobacteria Biosynthetic Diversity.</title>
        <authorList>
            <person name="Kalkreuter E."/>
            <person name="Kautsar S.A."/>
            <person name="Yang D."/>
            <person name="Bader C.D."/>
            <person name="Teijaro C.N."/>
            <person name="Fluegel L."/>
            <person name="Davis C.M."/>
            <person name="Simpson J.R."/>
            <person name="Lauterbach L."/>
            <person name="Steele A.D."/>
            <person name="Gui C."/>
            <person name="Meng S."/>
            <person name="Li G."/>
            <person name="Viehrig K."/>
            <person name="Ye F."/>
            <person name="Su P."/>
            <person name="Kiefer A.F."/>
            <person name="Nichols A."/>
            <person name="Cepeda A.J."/>
            <person name="Yan W."/>
            <person name="Fan B."/>
            <person name="Jiang Y."/>
            <person name="Adhikari A."/>
            <person name="Zheng C.-J."/>
            <person name="Schuster L."/>
            <person name="Cowan T.M."/>
            <person name="Smanski M.J."/>
            <person name="Chevrette M.G."/>
            <person name="De Carvalho L.P.S."/>
            <person name="Shen B."/>
        </authorList>
    </citation>
    <scope>NUCLEOTIDE SEQUENCE [LARGE SCALE GENOMIC DNA]</scope>
    <source>
        <strain evidence="2 3">NPDC020594</strain>
    </source>
</reference>